<keyword evidence="1" id="KW-0472">Membrane</keyword>
<organism evidence="2 4">
    <name type="scientific">Streptomyces griseoaurantiacus</name>
    <dbReference type="NCBI Taxonomy" id="68213"/>
    <lineage>
        <taxon>Bacteria</taxon>
        <taxon>Bacillati</taxon>
        <taxon>Actinomycetota</taxon>
        <taxon>Actinomycetes</taxon>
        <taxon>Kitasatosporales</taxon>
        <taxon>Streptomycetaceae</taxon>
        <taxon>Streptomyces</taxon>
        <taxon>Streptomyces aurantiacus group</taxon>
    </lineage>
</organism>
<feature type="transmembrane region" description="Helical" evidence="1">
    <location>
        <begin position="107"/>
        <end position="125"/>
    </location>
</feature>
<evidence type="ECO:0000313" key="5">
    <source>
        <dbReference type="Proteomes" id="UP001432161"/>
    </source>
</evidence>
<name>A0A1G7PCC3_9ACTN</name>
<protein>
    <submittedName>
        <fullName evidence="3">DUF2752 domain-containing protein</fullName>
    </submittedName>
</protein>
<dbReference type="AlphaFoldDB" id="A0A1G7PCC3"/>
<dbReference type="EMBL" id="FNAX01000011">
    <property type="protein sequence ID" value="SDF83120.1"/>
    <property type="molecule type" value="Genomic_DNA"/>
</dbReference>
<evidence type="ECO:0000313" key="4">
    <source>
        <dbReference type="Proteomes" id="UP000198614"/>
    </source>
</evidence>
<dbReference type="Pfam" id="PF10825">
    <property type="entry name" value="DUF2752"/>
    <property type="match status" value="1"/>
</dbReference>
<sequence length="136" mass="13994">MPRVNVHARAAAVPAAVLAVVVAAFGYVAAVDPNEPGHYPACPLLRVTGLYCPGCGGLRSAHALAHGDLAAALTDNVLAAVGFLAFAVLWTVWVVRSLTGRPVRVELGAAPLWTGGALLLLFTVARNLPFGGLLHP</sequence>
<dbReference type="Proteomes" id="UP000198614">
    <property type="component" value="Unassembled WGS sequence"/>
</dbReference>
<accession>A0A1G7PCC3</accession>
<dbReference type="Proteomes" id="UP001432161">
    <property type="component" value="Chromosome"/>
</dbReference>
<dbReference type="InterPro" id="IPR021215">
    <property type="entry name" value="DUF2752"/>
</dbReference>
<keyword evidence="1" id="KW-1133">Transmembrane helix</keyword>
<evidence type="ECO:0000313" key="2">
    <source>
        <dbReference type="EMBL" id="SDF83120.1"/>
    </source>
</evidence>
<reference evidence="3" key="2">
    <citation type="submission" date="2022-10" db="EMBL/GenBank/DDBJ databases">
        <title>The complete genomes of actinobacterial strains from the NBC collection.</title>
        <authorList>
            <person name="Joergensen T.S."/>
            <person name="Alvarez Arevalo M."/>
            <person name="Sterndorff E.B."/>
            <person name="Faurdal D."/>
            <person name="Vuksanovic O."/>
            <person name="Mourched A.-S."/>
            <person name="Charusanti P."/>
            <person name="Shaw S."/>
            <person name="Blin K."/>
            <person name="Weber T."/>
        </authorList>
    </citation>
    <scope>NUCLEOTIDE SEQUENCE</scope>
    <source>
        <strain evidence="3">NBC_00489</strain>
    </source>
</reference>
<feature type="transmembrane region" description="Helical" evidence="1">
    <location>
        <begin position="77"/>
        <end position="95"/>
    </location>
</feature>
<dbReference type="EMBL" id="CP108330">
    <property type="protein sequence ID" value="WUR40130.1"/>
    <property type="molecule type" value="Genomic_DNA"/>
</dbReference>
<proteinExistence type="predicted"/>
<evidence type="ECO:0000313" key="3">
    <source>
        <dbReference type="EMBL" id="WUR40130.1"/>
    </source>
</evidence>
<keyword evidence="5" id="KW-1185">Reference proteome</keyword>
<gene>
    <name evidence="3" type="ORF">OHN36_24755</name>
    <name evidence="2" type="ORF">SAMN05216260_11193</name>
</gene>
<evidence type="ECO:0000256" key="1">
    <source>
        <dbReference type="SAM" id="Phobius"/>
    </source>
</evidence>
<keyword evidence="1" id="KW-0812">Transmembrane</keyword>
<feature type="transmembrane region" description="Helical" evidence="1">
    <location>
        <begin position="12"/>
        <end position="30"/>
    </location>
</feature>
<reference evidence="2 4" key="1">
    <citation type="submission" date="2016-10" db="EMBL/GenBank/DDBJ databases">
        <authorList>
            <person name="de Groot N.N."/>
        </authorList>
    </citation>
    <scope>NUCLEOTIDE SEQUENCE [LARGE SCALE GENOMIC DNA]</scope>
    <source>
        <strain evidence="2 4">CGMCC 4.1859</strain>
    </source>
</reference>